<keyword evidence="2" id="KW-1133">Transmembrane helix</keyword>
<organism evidence="3">
    <name type="scientific">Mytilinidion resinicola</name>
    <dbReference type="NCBI Taxonomy" id="574789"/>
    <lineage>
        <taxon>Eukaryota</taxon>
        <taxon>Fungi</taxon>
        <taxon>Dikarya</taxon>
        <taxon>Ascomycota</taxon>
        <taxon>Pezizomycotina</taxon>
        <taxon>Dothideomycetes</taxon>
        <taxon>Pleosporomycetidae</taxon>
        <taxon>Mytilinidiales</taxon>
        <taxon>Mytilinidiaceae</taxon>
        <taxon>Mytilinidion</taxon>
    </lineage>
</organism>
<dbReference type="OrthoDB" id="191139at2759"/>
<dbReference type="Gene3D" id="3.40.50.720">
    <property type="entry name" value="NAD(P)-binding Rossmann-like Domain"/>
    <property type="match status" value="1"/>
</dbReference>
<feature type="compositionally biased region" description="Basic residues" evidence="1">
    <location>
        <begin position="71"/>
        <end position="112"/>
    </location>
</feature>
<dbReference type="SUPFAM" id="SSF51735">
    <property type="entry name" value="NAD(P)-binding Rossmann-fold domains"/>
    <property type="match status" value="1"/>
</dbReference>
<evidence type="ECO:0000313" key="3">
    <source>
        <dbReference type="EMBL" id="KAF2816101.1"/>
    </source>
</evidence>
<feature type="region of interest" description="Disordered" evidence="1">
    <location>
        <begin position="67"/>
        <end position="125"/>
    </location>
</feature>
<dbReference type="EMBL" id="MU003693">
    <property type="protein sequence ID" value="KAF2816101.1"/>
    <property type="molecule type" value="Genomic_DNA"/>
</dbReference>
<reference evidence="5" key="3">
    <citation type="submission" date="2025-04" db="UniProtKB">
        <authorList>
            <consortium name="RefSeq"/>
        </authorList>
    </citation>
    <scope>IDENTIFICATION</scope>
    <source>
        <strain evidence="5">CBS 304.34</strain>
    </source>
</reference>
<evidence type="ECO:0000256" key="1">
    <source>
        <dbReference type="SAM" id="MobiDB-lite"/>
    </source>
</evidence>
<feature type="region of interest" description="Disordered" evidence="1">
    <location>
        <begin position="169"/>
        <end position="191"/>
    </location>
</feature>
<evidence type="ECO:0000313" key="5">
    <source>
        <dbReference type="RefSeq" id="XP_033583065.1"/>
    </source>
</evidence>
<protein>
    <recommendedName>
        <fullName evidence="6">NAD(P)-binding protein</fullName>
    </recommendedName>
</protein>
<keyword evidence="2" id="KW-0472">Membrane</keyword>
<name>A0A6A6Z4N8_9PEZI</name>
<proteinExistence type="predicted"/>
<accession>A0A6A6Z4N8</accession>
<dbReference type="GeneID" id="54465017"/>
<sequence>MWPPTATLTENNLPSQTGKVFLITGGASSVGLALARILYTAGGRIYIAGLSEANGLAAIKSTTASLTASPNRRHARVPASRPRRPAHHRARRRRVPKARKAAARPVQQRRRLLAPGSVARPPRGDELMLATNWPGAVSIHPAAAAAARAARRGSASGVVWTSSIAVDAQAPTGRRPRRAGREGVWSVTQNPGNLNTNLTRHMPRLVVLAVRPLLYESRYGPYTELWAGLSEELGEGDQGGYVVPWGRRHPSLREDLVEAVKSVEEGGKGRAKGFAGWCEERTKGFR</sequence>
<dbReference type="AlphaFoldDB" id="A0A6A6Z4N8"/>
<keyword evidence="4" id="KW-1185">Reference proteome</keyword>
<gene>
    <name evidence="3 5" type="ORF">BDZ99DRAFT_505646</name>
</gene>
<evidence type="ECO:0008006" key="6">
    <source>
        <dbReference type="Google" id="ProtNLM"/>
    </source>
</evidence>
<evidence type="ECO:0000313" key="4">
    <source>
        <dbReference type="Proteomes" id="UP000504636"/>
    </source>
</evidence>
<dbReference type="InterPro" id="IPR036291">
    <property type="entry name" value="NAD(P)-bd_dom_sf"/>
</dbReference>
<dbReference type="RefSeq" id="XP_033583065.1">
    <property type="nucleotide sequence ID" value="XM_033724124.1"/>
</dbReference>
<reference evidence="3 5" key="1">
    <citation type="journal article" date="2020" name="Stud. Mycol.">
        <title>101 Dothideomycetes genomes: a test case for predicting lifestyles and emergence of pathogens.</title>
        <authorList>
            <person name="Haridas S."/>
            <person name="Albert R."/>
            <person name="Binder M."/>
            <person name="Bloem J."/>
            <person name="Labutti K."/>
            <person name="Salamov A."/>
            <person name="Andreopoulos B."/>
            <person name="Baker S."/>
            <person name="Barry K."/>
            <person name="Bills G."/>
            <person name="Bluhm B."/>
            <person name="Cannon C."/>
            <person name="Castanera R."/>
            <person name="Culley D."/>
            <person name="Daum C."/>
            <person name="Ezra D."/>
            <person name="Gonzalez J."/>
            <person name="Henrissat B."/>
            <person name="Kuo A."/>
            <person name="Liang C."/>
            <person name="Lipzen A."/>
            <person name="Lutzoni F."/>
            <person name="Magnuson J."/>
            <person name="Mondo S."/>
            <person name="Nolan M."/>
            <person name="Ohm R."/>
            <person name="Pangilinan J."/>
            <person name="Park H.-J."/>
            <person name="Ramirez L."/>
            <person name="Alfaro M."/>
            <person name="Sun H."/>
            <person name="Tritt A."/>
            <person name="Yoshinaga Y."/>
            <person name="Zwiers L.-H."/>
            <person name="Turgeon B."/>
            <person name="Goodwin S."/>
            <person name="Spatafora J."/>
            <person name="Crous P."/>
            <person name="Grigoriev I."/>
        </authorList>
    </citation>
    <scope>NUCLEOTIDE SEQUENCE</scope>
    <source>
        <strain evidence="3 5">CBS 304.34</strain>
    </source>
</reference>
<dbReference type="Proteomes" id="UP000504636">
    <property type="component" value="Unplaced"/>
</dbReference>
<reference evidence="5" key="2">
    <citation type="submission" date="2020-04" db="EMBL/GenBank/DDBJ databases">
        <authorList>
            <consortium name="NCBI Genome Project"/>
        </authorList>
    </citation>
    <scope>NUCLEOTIDE SEQUENCE</scope>
    <source>
        <strain evidence="5">CBS 304.34</strain>
    </source>
</reference>
<evidence type="ECO:0000256" key="2">
    <source>
        <dbReference type="SAM" id="Phobius"/>
    </source>
</evidence>
<keyword evidence="2" id="KW-0812">Transmembrane</keyword>
<feature type="transmembrane region" description="Helical" evidence="2">
    <location>
        <begin position="20"/>
        <end position="39"/>
    </location>
</feature>